<proteinExistence type="predicted"/>
<dbReference type="AlphaFoldDB" id="A0A6I3XXN6"/>
<organism evidence="1 2">
    <name type="scientific">Pseudoduganella dura</name>
    <dbReference type="NCBI Taxonomy" id="321982"/>
    <lineage>
        <taxon>Bacteria</taxon>
        <taxon>Pseudomonadati</taxon>
        <taxon>Pseudomonadota</taxon>
        <taxon>Betaproteobacteria</taxon>
        <taxon>Burkholderiales</taxon>
        <taxon>Oxalobacteraceae</taxon>
        <taxon>Telluria group</taxon>
        <taxon>Pseudoduganella</taxon>
    </lineage>
</organism>
<reference evidence="1 2" key="1">
    <citation type="submission" date="2019-11" db="EMBL/GenBank/DDBJ databases">
        <title>Draft Genome Sequences of Six Type Strains of the Genus Massilia.</title>
        <authorList>
            <person name="Miess H."/>
            <person name="Frediansyah A."/>
            <person name="Goeker M."/>
            <person name="Gross H."/>
        </authorList>
    </citation>
    <scope>NUCLEOTIDE SEQUENCE [LARGE SCALE GENOMIC DNA]</scope>
    <source>
        <strain evidence="1 2">DSM 17513</strain>
    </source>
</reference>
<protein>
    <submittedName>
        <fullName evidence="1">Uncharacterized protein</fullName>
    </submittedName>
</protein>
<dbReference type="Proteomes" id="UP000431684">
    <property type="component" value="Unassembled WGS sequence"/>
</dbReference>
<evidence type="ECO:0000313" key="1">
    <source>
        <dbReference type="EMBL" id="MUI16555.1"/>
    </source>
</evidence>
<comment type="caution">
    <text evidence="1">The sequence shown here is derived from an EMBL/GenBank/DDBJ whole genome shotgun (WGS) entry which is preliminary data.</text>
</comment>
<gene>
    <name evidence="1" type="ORF">GJV26_29465</name>
</gene>
<dbReference type="RefSeq" id="WP_155712099.1">
    <property type="nucleotide sequence ID" value="NZ_BMWU01000045.1"/>
</dbReference>
<sequence length="94" mass="9654">MGAVLIAGGAAAAGLIWHMHAVSSARAQGDKAGYARAVAAGKAQLDAERARNRTTERNLRTKLATADAAAAIKQQTYVENVSAAQRRVRPGAGA</sequence>
<dbReference type="EMBL" id="WNWM01000002">
    <property type="protein sequence ID" value="MUI16555.1"/>
    <property type="molecule type" value="Genomic_DNA"/>
</dbReference>
<keyword evidence="2" id="KW-1185">Reference proteome</keyword>
<evidence type="ECO:0000313" key="2">
    <source>
        <dbReference type="Proteomes" id="UP000431684"/>
    </source>
</evidence>
<accession>A0A6I3XXN6</accession>
<name>A0A6I3XXN6_9BURK</name>